<evidence type="ECO:0000313" key="1">
    <source>
        <dbReference type="EMBL" id="KAK4885270.1"/>
    </source>
</evidence>
<accession>A0AAN7SSN4</accession>
<evidence type="ECO:0000313" key="2">
    <source>
        <dbReference type="Proteomes" id="UP001353858"/>
    </source>
</evidence>
<dbReference type="AlphaFoldDB" id="A0AAN7SSN4"/>
<dbReference type="EMBL" id="JARPUR010000001">
    <property type="protein sequence ID" value="KAK4885270.1"/>
    <property type="molecule type" value="Genomic_DNA"/>
</dbReference>
<comment type="caution">
    <text evidence="1">The sequence shown here is derived from an EMBL/GenBank/DDBJ whole genome shotgun (WGS) entry which is preliminary data.</text>
</comment>
<proteinExistence type="predicted"/>
<reference evidence="2" key="1">
    <citation type="submission" date="2023-01" db="EMBL/GenBank/DDBJ databases">
        <title>Key to firefly adult light organ development and bioluminescence: homeobox transcription factors regulate luciferase expression and transportation to peroxisome.</title>
        <authorList>
            <person name="Fu X."/>
        </authorList>
    </citation>
    <scope>NUCLEOTIDE SEQUENCE [LARGE SCALE GENOMIC DNA]</scope>
</reference>
<organism evidence="1 2">
    <name type="scientific">Aquatica leii</name>
    <dbReference type="NCBI Taxonomy" id="1421715"/>
    <lineage>
        <taxon>Eukaryota</taxon>
        <taxon>Metazoa</taxon>
        <taxon>Ecdysozoa</taxon>
        <taxon>Arthropoda</taxon>
        <taxon>Hexapoda</taxon>
        <taxon>Insecta</taxon>
        <taxon>Pterygota</taxon>
        <taxon>Neoptera</taxon>
        <taxon>Endopterygota</taxon>
        <taxon>Coleoptera</taxon>
        <taxon>Polyphaga</taxon>
        <taxon>Elateriformia</taxon>
        <taxon>Elateroidea</taxon>
        <taxon>Lampyridae</taxon>
        <taxon>Luciolinae</taxon>
        <taxon>Aquatica</taxon>
    </lineage>
</organism>
<dbReference type="Proteomes" id="UP001353858">
    <property type="component" value="Unassembled WGS sequence"/>
</dbReference>
<name>A0AAN7SSN4_9COLE</name>
<sequence>MHVNLFKQSTSPVQEEVEVVLESESLVVHAKPANTISTAVISTACETHHESEATQSKVPFCEESAPSTSGKIILIKWNNKRCG</sequence>
<protein>
    <submittedName>
        <fullName evidence="1">Uncharacterized protein</fullName>
    </submittedName>
</protein>
<gene>
    <name evidence="1" type="ORF">RN001_001541</name>
</gene>
<keyword evidence="2" id="KW-1185">Reference proteome</keyword>